<keyword evidence="1" id="KW-0732">Signal</keyword>
<reference evidence="2 3" key="1">
    <citation type="submission" date="2016-11" db="EMBL/GenBank/DDBJ databases">
        <authorList>
            <person name="Jaros S."/>
            <person name="Januszkiewicz K."/>
            <person name="Wedrychowicz H."/>
        </authorList>
    </citation>
    <scope>NUCLEOTIDE SEQUENCE [LARGE SCALE GENOMIC DNA]</scope>
    <source>
        <strain evidence="2 3">CGMCC 4.2025</strain>
    </source>
</reference>
<dbReference type="STRING" id="310782.SAMN05216499_102329"/>
<feature type="chain" id="PRO_5038463890" description="Lipoprotein" evidence="1">
    <location>
        <begin position="17"/>
        <end position="121"/>
    </location>
</feature>
<dbReference type="RefSeq" id="WP_073494056.1">
    <property type="nucleotide sequence ID" value="NZ_FRBI01000002.1"/>
</dbReference>
<accession>A0A1M6X765</accession>
<evidence type="ECO:0000313" key="2">
    <source>
        <dbReference type="EMBL" id="SHL01689.1"/>
    </source>
</evidence>
<sequence>MVGALLAAAAATVAVAGCDPADGLGSSAVSTTTDQLATHALKADGVKVQWLSCSASTGRKQASVDCVGRTDDRQKISVKGKVTEQLDNTCVRGRLTATVGTRQVFDVQGLGNCGKRTPATS</sequence>
<gene>
    <name evidence="2" type="ORF">SAMN05216499_102329</name>
</gene>
<dbReference type="EMBL" id="FRBI01000002">
    <property type="protein sequence ID" value="SHL01689.1"/>
    <property type="molecule type" value="Genomic_DNA"/>
</dbReference>
<evidence type="ECO:0000313" key="3">
    <source>
        <dbReference type="Proteomes" id="UP000184111"/>
    </source>
</evidence>
<name>A0A1M6X765_9ACTN</name>
<evidence type="ECO:0008006" key="4">
    <source>
        <dbReference type="Google" id="ProtNLM"/>
    </source>
</evidence>
<dbReference type="OrthoDB" id="3483328at2"/>
<feature type="signal peptide" evidence="1">
    <location>
        <begin position="1"/>
        <end position="16"/>
    </location>
</feature>
<proteinExistence type="predicted"/>
<dbReference type="Proteomes" id="UP000184111">
    <property type="component" value="Unassembled WGS sequence"/>
</dbReference>
<protein>
    <recommendedName>
        <fullName evidence="4">Lipoprotein</fullName>
    </recommendedName>
</protein>
<organism evidence="2 3">
    <name type="scientific">Actinacidiphila paucisporea</name>
    <dbReference type="NCBI Taxonomy" id="310782"/>
    <lineage>
        <taxon>Bacteria</taxon>
        <taxon>Bacillati</taxon>
        <taxon>Actinomycetota</taxon>
        <taxon>Actinomycetes</taxon>
        <taxon>Kitasatosporales</taxon>
        <taxon>Streptomycetaceae</taxon>
        <taxon>Actinacidiphila</taxon>
    </lineage>
</organism>
<evidence type="ECO:0000256" key="1">
    <source>
        <dbReference type="SAM" id="SignalP"/>
    </source>
</evidence>
<dbReference type="AlphaFoldDB" id="A0A1M6X765"/>
<keyword evidence="3" id="KW-1185">Reference proteome</keyword>